<organism evidence="6 7">
    <name type="scientific">Sphingobacterium kitahiroshimense</name>
    <dbReference type="NCBI Taxonomy" id="470446"/>
    <lineage>
        <taxon>Bacteria</taxon>
        <taxon>Pseudomonadati</taxon>
        <taxon>Bacteroidota</taxon>
        <taxon>Sphingobacteriia</taxon>
        <taxon>Sphingobacteriales</taxon>
        <taxon>Sphingobacteriaceae</taxon>
        <taxon>Sphingobacterium</taxon>
    </lineage>
</organism>
<dbReference type="InterPro" id="IPR036388">
    <property type="entry name" value="WH-like_DNA-bd_sf"/>
</dbReference>
<comment type="caution">
    <text evidence="6">The sequence shown here is derived from an EMBL/GenBank/DDBJ whole genome shotgun (WGS) entry which is preliminary data.</text>
</comment>
<keyword evidence="3" id="KW-0238">DNA-binding</keyword>
<protein>
    <submittedName>
        <fullName evidence="6">LysR family transcriptional regulator</fullName>
    </submittedName>
</protein>
<dbReference type="PANTHER" id="PTHR30346">
    <property type="entry name" value="TRANSCRIPTIONAL DUAL REGULATOR HCAR-RELATED"/>
    <property type="match status" value="1"/>
</dbReference>
<feature type="domain" description="HTH lysR-type" evidence="5">
    <location>
        <begin position="2"/>
        <end position="59"/>
    </location>
</feature>
<gene>
    <name evidence="6" type="ORF">ABE541_04235</name>
</gene>
<dbReference type="PANTHER" id="PTHR30346:SF0">
    <property type="entry name" value="HCA OPERON TRANSCRIPTIONAL ACTIVATOR HCAR"/>
    <property type="match status" value="1"/>
</dbReference>
<dbReference type="PRINTS" id="PR00039">
    <property type="entry name" value="HTHLYSR"/>
</dbReference>
<sequence>MMDIQQIKYFLTLADELHFWNTSEKVGITQSALSRQIMALESELNLKLFYRDKRNVKLTATGVFLKDKWQAELINLDIIQQQALQIHLGECGTLKLAYPDSLSSAILPDMISKISSVFPKLKIELLQLAYEEEEESLKNYKIDMLFSRDINHSPFINSKKLSTENLCLVVPEDHDFKTSDDISNANLSAQKFILTYGGLNSSYATLIKKVFAHYDIDSESYISCQFGSTIIPLIRKRLGVSILPQSYDLNNATGVRFISLPFYTDLYINWRKDDPNIIIKNVLNLI</sequence>
<dbReference type="CDD" id="cd05466">
    <property type="entry name" value="PBP2_LTTR_substrate"/>
    <property type="match status" value="1"/>
</dbReference>
<evidence type="ECO:0000256" key="2">
    <source>
        <dbReference type="ARBA" id="ARBA00023015"/>
    </source>
</evidence>
<evidence type="ECO:0000313" key="7">
    <source>
        <dbReference type="Proteomes" id="UP001409291"/>
    </source>
</evidence>
<keyword evidence="7" id="KW-1185">Reference proteome</keyword>
<dbReference type="PROSITE" id="PS50931">
    <property type="entry name" value="HTH_LYSR"/>
    <property type="match status" value="1"/>
</dbReference>
<comment type="similarity">
    <text evidence="1">Belongs to the LysR transcriptional regulatory family.</text>
</comment>
<accession>A0ABV0BS99</accession>
<evidence type="ECO:0000256" key="4">
    <source>
        <dbReference type="ARBA" id="ARBA00023163"/>
    </source>
</evidence>
<proteinExistence type="inferred from homology"/>
<dbReference type="Proteomes" id="UP001409291">
    <property type="component" value="Unassembled WGS sequence"/>
</dbReference>
<evidence type="ECO:0000313" key="6">
    <source>
        <dbReference type="EMBL" id="MEN5376464.1"/>
    </source>
</evidence>
<dbReference type="Pfam" id="PF00126">
    <property type="entry name" value="HTH_1"/>
    <property type="match status" value="1"/>
</dbReference>
<dbReference type="InterPro" id="IPR005119">
    <property type="entry name" value="LysR_subst-bd"/>
</dbReference>
<dbReference type="Gene3D" id="1.10.10.10">
    <property type="entry name" value="Winged helix-like DNA-binding domain superfamily/Winged helix DNA-binding domain"/>
    <property type="match status" value="1"/>
</dbReference>
<name>A0ABV0BS99_9SPHI</name>
<dbReference type="EMBL" id="JBDJNQ010000001">
    <property type="protein sequence ID" value="MEN5376464.1"/>
    <property type="molecule type" value="Genomic_DNA"/>
</dbReference>
<reference evidence="6 7" key="1">
    <citation type="submission" date="2024-04" db="EMBL/GenBank/DDBJ databases">
        <title>WGS of bacteria from Torrens River.</title>
        <authorList>
            <person name="Wyrsch E.R."/>
            <person name="Drigo B."/>
        </authorList>
    </citation>
    <scope>NUCLEOTIDE SEQUENCE [LARGE SCALE GENOMIC DNA]</scope>
    <source>
        <strain evidence="6 7">TWI391</strain>
    </source>
</reference>
<dbReference type="SUPFAM" id="SSF46785">
    <property type="entry name" value="Winged helix' DNA-binding domain"/>
    <property type="match status" value="1"/>
</dbReference>
<evidence type="ECO:0000256" key="1">
    <source>
        <dbReference type="ARBA" id="ARBA00009437"/>
    </source>
</evidence>
<keyword evidence="4" id="KW-0804">Transcription</keyword>
<evidence type="ECO:0000256" key="3">
    <source>
        <dbReference type="ARBA" id="ARBA00023125"/>
    </source>
</evidence>
<dbReference type="InterPro" id="IPR036390">
    <property type="entry name" value="WH_DNA-bd_sf"/>
</dbReference>
<dbReference type="SUPFAM" id="SSF53850">
    <property type="entry name" value="Periplasmic binding protein-like II"/>
    <property type="match status" value="1"/>
</dbReference>
<keyword evidence="2" id="KW-0805">Transcription regulation</keyword>
<dbReference type="Pfam" id="PF03466">
    <property type="entry name" value="LysR_substrate"/>
    <property type="match status" value="1"/>
</dbReference>
<evidence type="ECO:0000259" key="5">
    <source>
        <dbReference type="PROSITE" id="PS50931"/>
    </source>
</evidence>
<dbReference type="InterPro" id="IPR000847">
    <property type="entry name" value="LysR_HTH_N"/>
</dbReference>
<dbReference type="RefSeq" id="WP_206368457.1">
    <property type="nucleotide sequence ID" value="NZ_JBDJLH010000001.1"/>
</dbReference>
<dbReference type="Gene3D" id="3.40.190.10">
    <property type="entry name" value="Periplasmic binding protein-like II"/>
    <property type="match status" value="2"/>
</dbReference>